<dbReference type="Gene3D" id="3.20.20.70">
    <property type="entry name" value="Aldolase class I"/>
    <property type="match status" value="1"/>
</dbReference>
<comment type="cofactor">
    <cofactor evidence="11">
        <name>Zn(2+)</name>
        <dbReference type="ChEBI" id="CHEBI:29105"/>
    </cofactor>
    <text evidence="11">Binds 2 Zn(2+) ions per subunit. One is catalytic and the other provides a structural contribution.</text>
</comment>
<dbReference type="eggNOG" id="COG0191">
    <property type="taxonomic scope" value="Bacteria"/>
</dbReference>
<feature type="binding site" evidence="11">
    <location>
        <position position="198"/>
    </location>
    <ligand>
        <name>Zn(2+)</name>
        <dbReference type="ChEBI" id="CHEBI:29105"/>
        <label>1</label>
        <note>catalytic</note>
    </ligand>
</feature>
<evidence type="ECO:0000256" key="10">
    <source>
        <dbReference type="PIRSR" id="PIRSR001359-2"/>
    </source>
</evidence>
<dbReference type="FunFam" id="3.20.20.70:FF:000111">
    <property type="entry name" value="Fructose-1,6-bisphosphate aldolase"/>
    <property type="match status" value="1"/>
</dbReference>
<evidence type="ECO:0000256" key="1">
    <source>
        <dbReference type="ARBA" id="ARBA00000441"/>
    </source>
</evidence>
<keyword evidence="6 11" id="KW-0862">Zinc</keyword>
<evidence type="ECO:0000313" key="13">
    <source>
        <dbReference type="EMBL" id="ABM93253.1"/>
    </source>
</evidence>
<dbReference type="PANTHER" id="PTHR30304">
    <property type="entry name" value="D-TAGATOSE-1,6-BISPHOSPHATE ALDOLASE"/>
    <property type="match status" value="1"/>
</dbReference>
<proteinExistence type="inferred from homology"/>
<evidence type="ECO:0000256" key="3">
    <source>
        <dbReference type="ARBA" id="ARBA00004714"/>
    </source>
</evidence>
<comment type="cofactor">
    <cofactor evidence="12">
        <name>Zn(2+)</name>
        <dbReference type="ChEBI" id="CHEBI:29105"/>
    </cofactor>
    <text evidence="12">One is catalytic and the other provides a structural contribution.</text>
</comment>
<evidence type="ECO:0000256" key="7">
    <source>
        <dbReference type="ARBA" id="ARBA00023152"/>
    </source>
</evidence>
<gene>
    <name evidence="13" type="primary">cbbA</name>
    <name evidence="13" type="ordered locus">Mpe_A0291</name>
</gene>
<comment type="pathway">
    <text evidence="3 12">Carbohydrate degradation; glycolysis; D-glyceraldehyde 3-phosphate and glycerone phosphate from D-glucose: step 4/4.</text>
</comment>
<sequence length="354" mass="38418">MPLVSMRQLLDHAAEQGYGIPAFNVNNLEQVQAVMSAAHEVGAPVILQASAGARKYAGENFIKHLIQAAIETWPHIPLVMHQDHGQSPDVCQGAIDLGFSSVMMDGSLQADGKTIASYDYNVEVTRKVVDMAHKLGVTVEGELGCLGSLETMKGDKEDGHGTDATMTVEQLLTDPEEAADFVKRTQLDALAIAIGTSHGAYKFTRKPTGDILAIKRIKEINARIPNTHLVMHGSSSVPQDLLAEIRKYGGDMKETYGVPVSEIQEAIKFGVRKINIDTDIRLAMTAAIRKFFVENPGKFDPREYLKPATAAAKSICKQRYVEFGCEGQAPKIKGETLSVVAAKYAKGELAQVVQ</sequence>
<evidence type="ECO:0000313" key="14">
    <source>
        <dbReference type="Proteomes" id="UP000000366"/>
    </source>
</evidence>
<comment type="similarity">
    <text evidence="4 12">Belongs to the class II fructose-bisphosphate aldolase family.</text>
</comment>
<dbReference type="InterPro" id="IPR013785">
    <property type="entry name" value="Aldolase_TIM"/>
</dbReference>
<dbReference type="GO" id="GO:0008270">
    <property type="term" value="F:zinc ion binding"/>
    <property type="evidence" value="ECO:0007669"/>
    <property type="project" value="InterPro"/>
</dbReference>
<organism evidence="13 14">
    <name type="scientific">Methylibium petroleiphilum (strain ATCC BAA-1232 / LMG 22953 / PM1)</name>
    <dbReference type="NCBI Taxonomy" id="420662"/>
    <lineage>
        <taxon>Bacteria</taxon>
        <taxon>Pseudomonadati</taxon>
        <taxon>Pseudomonadota</taxon>
        <taxon>Betaproteobacteria</taxon>
        <taxon>Burkholderiales</taxon>
        <taxon>Sphaerotilaceae</taxon>
        <taxon>Methylibium</taxon>
    </lineage>
</organism>
<evidence type="ECO:0000256" key="6">
    <source>
        <dbReference type="ARBA" id="ARBA00022833"/>
    </source>
</evidence>
<name>A2SCG4_METPP</name>
<feature type="binding site" evidence="10">
    <location>
        <position position="199"/>
    </location>
    <ligand>
        <name>dihydroxyacetone phosphate</name>
        <dbReference type="ChEBI" id="CHEBI:57642"/>
    </ligand>
</feature>
<dbReference type="GO" id="GO:0004332">
    <property type="term" value="F:fructose-bisphosphate aldolase activity"/>
    <property type="evidence" value="ECO:0007669"/>
    <property type="project" value="UniProtKB-EC"/>
</dbReference>
<evidence type="ECO:0000256" key="2">
    <source>
        <dbReference type="ARBA" id="ARBA00002181"/>
    </source>
</evidence>
<dbReference type="EMBL" id="CP000555">
    <property type="protein sequence ID" value="ABM93253.1"/>
    <property type="molecule type" value="Genomic_DNA"/>
</dbReference>
<comment type="function">
    <text evidence="2 12">Catalyzes the aldol condensation of dihydroxyacetone phosphate (DHAP or glycerone-phosphate) with glyceraldehyde 3-phosphate (G3P) to form fructose 1,6-bisphosphate (FBP) in gluconeogenesis and the reverse reaction in glycolysis.</text>
</comment>
<feature type="binding site" evidence="11">
    <location>
        <position position="105"/>
    </location>
    <ligand>
        <name>Zn(2+)</name>
        <dbReference type="ChEBI" id="CHEBI:29105"/>
        <label>2</label>
    </ligand>
</feature>
<feature type="binding site" evidence="10">
    <location>
        <begin position="233"/>
        <end position="235"/>
    </location>
    <ligand>
        <name>dihydroxyacetone phosphate</name>
        <dbReference type="ChEBI" id="CHEBI:57642"/>
    </ligand>
</feature>
<dbReference type="SUPFAM" id="SSF51569">
    <property type="entry name" value="Aldolase"/>
    <property type="match status" value="1"/>
</dbReference>
<dbReference type="InterPro" id="IPR000771">
    <property type="entry name" value="FBA_II"/>
</dbReference>
<feature type="binding site" evidence="11">
    <location>
        <position position="232"/>
    </location>
    <ligand>
        <name>Zn(2+)</name>
        <dbReference type="ChEBI" id="CHEBI:29105"/>
        <label>1</label>
        <note>catalytic</note>
    </ligand>
</feature>
<evidence type="ECO:0000256" key="11">
    <source>
        <dbReference type="PIRSR" id="PIRSR001359-3"/>
    </source>
</evidence>
<dbReference type="STRING" id="420662.Mpe_A0291"/>
<dbReference type="Proteomes" id="UP000000366">
    <property type="component" value="Chromosome"/>
</dbReference>
<dbReference type="PIRSF" id="PIRSF001359">
    <property type="entry name" value="F_bP_aldolase_II"/>
    <property type="match status" value="1"/>
</dbReference>
<feature type="binding site" evidence="10">
    <location>
        <begin position="275"/>
        <end position="278"/>
    </location>
    <ligand>
        <name>dihydroxyacetone phosphate</name>
        <dbReference type="ChEBI" id="CHEBI:57642"/>
    </ligand>
</feature>
<feature type="binding site" evidence="11">
    <location>
        <position position="84"/>
    </location>
    <ligand>
        <name>Zn(2+)</name>
        <dbReference type="ChEBI" id="CHEBI:29105"/>
        <label>1</label>
        <note>catalytic</note>
    </ligand>
</feature>
<dbReference type="EC" id="4.1.2.13" evidence="12"/>
<keyword evidence="5 11" id="KW-0479">Metal-binding</keyword>
<keyword evidence="14" id="KW-1185">Reference proteome</keyword>
<dbReference type="GO" id="GO:0006096">
    <property type="term" value="P:glycolytic process"/>
    <property type="evidence" value="ECO:0007669"/>
    <property type="project" value="UniProtKB-UniPathway"/>
</dbReference>
<dbReference type="InterPro" id="IPR006412">
    <property type="entry name" value="Fruct_bisP_Calv"/>
</dbReference>
<protein>
    <recommendedName>
        <fullName evidence="12">Fructose-1,6-bisphosphate aldolase</fullName>
        <shortName evidence="12">FBP aldolase</shortName>
        <ecNumber evidence="12">4.1.2.13</ecNumber>
    </recommendedName>
</protein>
<dbReference type="HOGENOM" id="CLU_040088_0_0_4"/>
<feature type="binding site" evidence="11">
    <location>
        <position position="142"/>
    </location>
    <ligand>
        <name>Zn(2+)</name>
        <dbReference type="ChEBI" id="CHEBI:29105"/>
        <label>2</label>
    </ligand>
</feature>
<evidence type="ECO:0000256" key="9">
    <source>
        <dbReference type="PIRSR" id="PIRSR001359-1"/>
    </source>
</evidence>
<dbReference type="UniPathway" id="UPA00109">
    <property type="reaction ID" value="UER00183"/>
</dbReference>
<feature type="active site" description="Proton donor" evidence="9">
    <location>
        <position position="83"/>
    </location>
</feature>
<accession>A2SCG4</accession>
<dbReference type="KEGG" id="mpt:Mpe_A0291"/>
<dbReference type="AlphaFoldDB" id="A2SCG4"/>
<dbReference type="CDD" id="cd00947">
    <property type="entry name" value="TBP_aldolase_IIB"/>
    <property type="match status" value="1"/>
</dbReference>
<evidence type="ECO:0000256" key="4">
    <source>
        <dbReference type="ARBA" id="ARBA00005812"/>
    </source>
</evidence>
<keyword evidence="8 12" id="KW-0456">Lyase</keyword>
<dbReference type="PANTHER" id="PTHR30304:SF0">
    <property type="entry name" value="D-TAGATOSE-1,6-BISPHOSPHATE ALDOLASE SUBUNIT GATY-RELATED"/>
    <property type="match status" value="1"/>
</dbReference>
<comment type="catalytic activity">
    <reaction evidence="1 12">
        <text>beta-D-fructose 1,6-bisphosphate = D-glyceraldehyde 3-phosphate + dihydroxyacetone phosphate</text>
        <dbReference type="Rhea" id="RHEA:14729"/>
        <dbReference type="ChEBI" id="CHEBI:32966"/>
        <dbReference type="ChEBI" id="CHEBI:57642"/>
        <dbReference type="ChEBI" id="CHEBI:59776"/>
        <dbReference type="EC" id="4.1.2.13"/>
    </reaction>
</comment>
<dbReference type="InterPro" id="IPR050246">
    <property type="entry name" value="Class_II_FBP_aldolase"/>
</dbReference>
<dbReference type="RefSeq" id="WP_011827892.1">
    <property type="nucleotide sequence ID" value="NC_008825.1"/>
</dbReference>
<evidence type="ECO:0000256" key="5">
    <source>
        <dbReference type="ARBA" id="ARBA00022723"/>
    </source>
</evidence>
<dbReference type="Pfam" id="PF01116">
    <property type="entry name" value="F_bP_aldolase"/>
    <property type="match status" value="1"/>
</dbReference>
<reference evidence="13 14" key="1">
    <citation type="journal article" date="2007" name="J. Bacteriol.">
        <title>Whole-genome analysis of the methyl tert-butyl ether-degrading beta-proteobacterium Methylibium petroleiphilum PM1.</title>
        <authorList>
            <person name="Kane S.R."/>
            <person name="Chakicherla A.Y."/>
            <person name="Chain P.S.G."/>
            <person name="Schmidt R."/>
            <person name="Shin M.W."/>
            <person name="Legler T.C."/>
            <person name="Scow K.M."/>
            <person name="Larimer F.W."/>
            <person name="Lucas S.M."/>
            <person name="Richardson P.M."/>
            <person name="Hristova K.R."/>
        </authorList>
    </citation>
    <scope>NUCLEOTIDE SEQUENCE [LARGE SCALE GENOMIC DNA]</scope>
    <source>
        <strain evidence="14">ATCC BAA-1232 / LMG 22953 / PM1</strain>
    </source>
</reference>
<evidence type="ECO:0000256" key="12">
    <source>
        <dbReference type="RuleBase" id="RU365019"/>
    </source>
</evidence>
<dbReference type="PROSITE" id="PS00602">
    <property type="entry name" value="ALDOLASE_CLASS_II_1"/>
    <property type="match status" value="1"/>
</dbReference>
<evidence type="ECO:0000256" key="8">
    <source>
        <dbReference type="ARBA" id="ARBA00023239"/>
    </source>
</evidence>
<dbReference type="NCBIfam" id="TIGR00167">
    <property type="entry name" value="cbbA"/>
    <property type="match status" value="1"/>
</dbReference>
<dbReference type="NCBIfam" id="TIGR01521">
    <property type="entry name" value="FruBisAldo_II_B"/>
    <property type="match status" value="1"/>
</dbReference>
<keyword evidence="7 12" id="KW-0324">Glycolysis</keyword>
<dbReference type="PROSITE" id="PS00806">
    <property type="entry name" value="ALDOLASE_CLASS_II_2"/>
    <property type="match status" value="1"/>
</dbReference>